<dbReference type="Gene3D" id="3.40.50.140">
    <property type="match status" value="1"/>
</dbReference>
<dbReference type="AlphaFoldDB" id="A0A3B1DE38"/>
<dbReference type="Gene3D" id="1.10.290.10">
    <property type="entry name" value="Topoisomerase I, domain 4"/>
    <property type="match status" value="1"/>
</dbReference>
<evidence type="ECO:0000256" key="2">
    <source>
        <dbReference type="ARBA" id="ARBA00009446"/>
    </source>
</evidence>
<dbReference type="GO" id="GO:0005694">
    <property type="term" value="C:chromosome"/>
    <property type="evidence" value="ECO:0007669"/>
    <property type="project" value="InterPro"/>
</dbReference>
<dbReference type="InterPro" id="IPR013825">
    <property type="entry name" value="Topo_IA_cen_sub2"/>
</dbReference>
<dbReference type="GO" id="GO:0003677">
    <property type="term" value="F:DNA binding"/>
    <property type="evidence" value="ECO:0007669"/>
    <property type="project" value="UniProtKB-KW"/>
</dbReference>
<dbReference type="Pfam" id="PF01396">
    <property type="entry name" value="Zn_ribbon_Top1"/>
    <property type="match status" value="2"/>
</dbReference>
<dbReference type="InterPro" id="IPR013826">
    <property type="entry name" value="Topo_IA_cen_sub3"/>
</dbReference>
<keyword evidence="6" id="KW-0862">Zinc</keyword>
<dbReference type="SMART" id="SM00437">
    <property type="entry name" value="TOP1Ac"/>
    <property type="match status" value="1"/>
</dbReference>
<sequence>MAKAVVIVESPTKIKTINKILGPKFKVLSSMGHLIDLPKSTLGVDVENNFEPKFISVRSKSKILTKLKKDTKSAKKIYIATDPDREGEAIGWNLINHIAKDKQVFRVTFQEITKEAVLKAFENPREFDHNKINAQIGRRLLDRIVGYKLSPVLWKKVGSRLSAGRVQSVALRLIVEREQAIEDFNPREYWQIGVDLQKQGNPTVLEAALEKIDKQKPEMGSEVQTNDLVAEIKQQEFIVSKVSERQIRRKAVAPLITSTMQQEAFNKLRFNANKTMMLAQQLYEGIDLGGETIGLITYMRTDSVNISQEALGKMRAFIQKEYGDKYLPEAPNKYKSKKSAQEAHEAIRPSDVLRKPKDIAKFLTEDQYKLYTIIWNRFVSSQMTPAVYQNKKMEIMAGRFQFGASGSTLAFDGFLTLEREDKEEDRVVDFSDYTQGDVLDLLKIKPTQHFTKPPPRFSDASLVKALEEDGIGRPSTYAAIIATLAFRNYIVRSKGYLAPTELGILICELLVENFARVMDVGFTAEMEEELDLVEEGKLAYPVLLKKFYGPFIEAVEHAEATLVKTENFVDKHCPQCDRQMLLKWGRRGKFLSCSGFPECKHAESFTTGIKCPEEDCKGELVERKSRRGSFYGCSTYPKCTHVSKELPNTEE</sequence>
<dbReference type="InterPro" id="IPR023405">
    <property type="entry name" value="Topo_IA_core_domain"/>
</dbReference>
<evidence type="ECO:0000256" key="7">
    <source>
        <dbReference type="ARBA" id="ARBA00022842"/>
    </source>
</evidence>
<organism evidence="17">
    <name type="scientific">hydrothermal vent metagenome</name>
    <dbReference type="NCBI Taxonomy" id="652676"/>
    <lineage>
        <taxon>unclassified sequences</taxon>
        <taxon>metagenomes</taxon>
        <taxon>ecological metagenomes</taxon>
    </lineage>
</organism>
<evidence type="ECO:0000256" key="14">
    <source>
        <dbReference type="ARBA" id="ARBA00032877"/>
    </source>
</evidence>
<evidence type="ECO:0000256" key="13">
    <source>
        <dbReference type="ARBA" id="ARBA00032235"/>
    </source>
</evidence>
<dbReference type="InterPro" id="IPR000380">
    <property type="entry name" value="Topo_IA"/>
</dbReference>
<evidence type="ECO:0000259" key="16">
    <source>
        <dbReference type="PROSITE" id="PS52039"/>
    </source>
</evidence>
<feature type="domain" description="Topo IA-type catalytic" evidence="16">
    <location>
        <begin position="128"/>
        <end position="555"/>
    </location>
</feature>
<dbReference type="SUPFAM" id="SSF57783">
    <property type="entry name" value="Zinc beta-ribbon"/>
    <property type="match status" value="2"/>
</dbReference>
<proteinExistence type="inferred from homology"/>
<dbReference type="GO" id="GO:0003917">
    <property type="term" value="F:DNA topoisomerase type I (single strand cut, ATP-independent) activity"/>
    <property type="evidence" value="ECO:0007669"/>
    <property type="project" value="UniProtKB-EC"/>
</dbReference>
<accession>A0A3B1DE38</accession>
<gene>
    <name evidence="17" type="ORF">MNBD_UNCLBAC01-2073</name>
</gene>
<dbReference type="GO" id="GO:0008270">
    <property type="term" value="F:zinc ion binding"/>
    <property type="evidence" value="ECO:0007669"/>
    <property type="project" value="UniProtKB-KW"/>
</dbReference>
<dbReference type="InterPro" id="IPR006171">
    <property type="entry name" value="TOPRIM_dom"/>
</dbReference>
<dbReference type="InterPro" id="IPR028612">
    <property type="entry name" value="Topoisom_1_IA"/>
</dbReference>
<dbReference type="InterPro" id="IPR023406">
    <property type="entry name" value="Topo_IA_AS"/>
</dbReference>
<evidence type="ECO:0000256" key="9">
    <source>
        <dbReference type="ARBA" id="ARBA00023125"/>
    </source>
</evidence>
<keyword evidence="9" id="KW-0238">DNA-binding</keyword>
<dbReference type="InterPro" id="IPR003602">
    <property type="entry name" value="Topo_IA_DNA-bd_dom"/>
</dbReference>
<dbReference type="PROSITE" id="PS50880">
    <property type="entry name" value="TOPRIM"/>
    <property type="match status" value="1"/>
</dbReference>
<dbReference type="Pfam" id="PF01751">
    <property type="entry name" value="Toprim"/>
    <property type="match status" value="1"/>
</dbReference>
<evidence type="ECO:0000256" key="11">
    <source>
        <dbReference type="ARBA" id="ARBA00030003"/>
    </source>
</evidence>
<comment type="catalytic activity">
    <reaction evidence="1">
        <text>ATP-independent breakage of single-stranded DNA, followed by passage and rejoining.</text>
        <dbReference type="EC" id="5.6.2.1"/>
    </reaction>
</comment>
<dbReference type="Pfam" id="PF01131">
    <property type="entry name" value="Topoisom_bac"/>
    <property type="match status" value="1"/>
</dbReference>
<evidence type="ECO:0000256" key="5">
    <source>
        <dbReference type="ARBA" id="ARBA00022771"/>
    </source>
</evidence>
<dbReference type="InterPro" id="IPR005733">
    <property type="entry name" value="TopoI_bac-type"/>
</dbReference>
<protein>
    <recommendedName>
        <fullName evidence="3">DNA topoisomerase</fullName>
        <ecNumber evidence="3">5.6.2.1</ecNumber>
    </recommendedName>
    <alternativeName>
        <fullName evidence="14">Omega-protein</fullName>
    </alternativeName>
    <alternativeName>
        <fullName evidence="13">Relaxing enzyme</fullName>
    </alternativeName>
    <alternativeName>
        <fullName evidence="11">Swivelase</fullName>
    </alternativeName>
    <alternativeName>
        <fullName evidence="12">Untwisting enzyme</fullName>
    </alternativeName>
</protein>
<feature type="domain" description="Toprim" evidence="15">
    <location>
        <begin position="3"/>
        <end position="113"/>
    </location>
</feature>
<evidence type="ECO:0000256" key="3">
    <source>
        <dbReference type="ARBA" id="ARBA00012891"/>
    </source>
</evidence>
<evidence type="ECO:0000256" key="10">
    <source>
        <dbReference type="ARBA" id="ARBA00023235"/>
    </source>
</evidence>
<dbReference type="PRINTS" id="PR00417">
    <property type="entry name" value="PRTPISMRASEI"/>
</dbReference>
<dbReference type="HAMAP" id="MF_00952">
    <property type="entry name" value="Topoisom_1_prok"/>
    <property type="match status" value="1"/>
</dbReference>
<evidence type="ECO:0000256" key="12">
    <source>
        <dbReference type="ARBA" id="ARBA00031985"/>
    </source>
</evidence>
<dbReference type="SUPFAM" id="SSF56712">
    <property type="entry name" value="Prokaryotic type I DNA topoisomerase"/>
    <property type="match status" value="1"/>
</dbReference>
<dbReference type="InterPro" id="IPR013497">
    <property type="entry name" value="Topo_IA_cen"/>
</dbReference>
<keyword evidence="10 17" id="KW-0413">Isomerase</keyword>
<dbReference type="NCBIfam" id="TIGR01051">
    <property type="entry name" value="topA_bact"/>
    <property type="match status" value="1"/>
</dbReference>
<reference evidence="17" key="1">
    <citation type="submission" date="2018-06" db="EMBL/GenBank/DDBJ databases">
        <authorList>
            <person name="Zhirakovskaya E."/>
        </authorList>
    </citation>
    <scope>NUCLEOTIDE SEQUENCE</scope>
</reference>
<evidence type="ECO:0000256" key="1">
    <source>
        <dbReference type="ARBA" id="ARBA00000213"/>
    </source>
</evidence>
<dbReference type="CDD" id="cd03363">
    <property type="entry name" value="TOPRIM_TopoIA_TopoI"/>
    <property type="match status" value="1"/>
</dbReference>
<evidence type="ECO:0000256" key="4">
    <source>
        <dbReference type="ARBA" id="ARBA00022723"/>
    </source>
</evidence>
<dbReference type="Gene3D" id="3.30.65.10">
    <property type="entry name" value="Bacterial Topoisomerase I, domain 1"/>
    <property type="match status" value="2"/>
</dbReference>
<dbReference type="PANTHER" id="PTHR42785:SF1">
    <property type="entry name" value="DNA TOPOISOMERASE"/>
    <property type="match status" value="1"/>
</dbReference>
<dbReference type="Gene3D" id="2.70.20.10">
    <property type="entry name" value="Topoisomerase I, domain 3"/>
    <property type="match status" value="1"/>
</dbReference>
<keyword evidence="4" id="KW-0479">Metal-binding</keyword>
<evidence type="ECO:0000259" key="15">
    <source>
        <dbReference type="PROSITE" id="PS50880"/>
    </source>
</evidence>
<dbReference type="InterPro" id="IPR034149">
    <property type="entry name" value="TOPRIM_TopoI"/>
</dbReference>
<dbReference type="InterPro" id="IPR013498">
    <property type="entry name" value="Topo_IA_Znf"/>
</dbReference>
<evidence type="ECO:0000256" key="6">
    <source>
        <dbReference type="ARBA" id="ARBA00022833"/>
    </source>
</evidence>
<name>A0A3B1DE38_9ZZZZ</name>
<dbReference type="Gene3D" id="1.10.460.10">
    <property type="entry name" value="Topoisomerase I, domain 2"/>
    <property type="match status" value="1"/>
</dbReference>
<dbReference type="PROSITE" id="PS00396">
    <property type="entry name" value="TOPO_IA_1"/>
    <property type="match status" value="1"/>
</dbReference>
<evidence type="ECO:0000256" key="8">
    <source>
        <dbReference type="ARBA" id="ARBA00023029"/>
    </source>
</evidence>
<dbReference type="SMART" id="SM00436">
    <property type="entry name" value="TOP1Bc"/>
    <property type="match status" value="1"/>
</dbReference>
<comment type="similarity">
    <text evidence="2">Belongs to the type IA topoisomerase family.</text>
</comment>
<dbReference type="PROSITE" id="PS52039">
    <property type="entry name" value="TOPO_IA_2"/>
    <property type="match status" value="1"/>
</dbReference>
<dbReference type="InterPro" id="IPR003601">
    <property type="entry name" value="Topo_IA_2"/>
</dbReference>
<dbReference type="InterPro" id="IPR013824">
    <property type="entry name" value="Topo_IA_cen_sub1"/>
</dbReference>
<dbReference type="EMBL" id="UOGJ01000029">
    <property type="protein sequence ID" value="VAX35103.1"/>
    <property type="molecule type" value="Genomic_DNA"/>
</dbReference>
<keyword evidence="5" id="KW-0863">Zinc-finger</keyword>
<dbReference type="GO" id="GO:0006265">
    <property type="term" value="P:DNA topological change"/>
    <property type="evidence" value="ECO:0007669"/>
    <property type="project" value="InterPro"/>
</dbReference>
<dbReference type="EC" id="5.6.2.1" evidence="3"/>
<dbReference type="CDD" id="cd00186">
    <property type="entry name" value="TOP1Ac"/>
    <property type="match status" value="1"/>
</dbReference>
<keyword evidence="7" id="KW-0460">Magnesium</keyword>
<evidence type="ECO:0000313" key="17">
    <source>
        <dbReference type="EMBL" id="VAX35103.1"/>
    </source>
</evidence>
<dbReference type="SMART" id="SM00493">
    <property type="entry name" value="TOPRIM"/>
    <property type="match status" value="1"/>
</dbReference>
<keyword evidence="8" id="KW-0799">Topoisomerase</keyword>
<dbReference type="PANTHER" id="PTHR42785">
    <property type="entry name" value="DNA TOPOISOMERASE, TYPE IA, CORE"/>
    <property type="match status" value="1"/>
</dbReference>